<reference evidence="7" key="1">
    <citation type="journal article" date="2014" name="Int. J. Syst. Evol. Microbiol.">
        <title>Complete genome sequence of Corynebacterium casei LMG S-19264T (=DSM 44701T), isolated from a smear-ripened cheese.</title>
        <authorList>
            <consortium name="US DOE Joint Genome Institute (JGI-PGF)"/>
            <person name="Walter F."/>
            <person name="Albersmeier A."/>
            <person name="Kalinowski J."/>
            <person name="Ruckert C."/>
        </authorList>
    </citation>
    <scope>NUCLEOTIDE SEQUENCE</scope>
    <source>
        <strain evidence="7">CGMCC 1.12181</strain>
    </source>
</reference>
<dbReference type="GO" id="GO:0000155">
    <property type="term" value="F:phosphorelay sensor kinase activity"/>
    <property type="evidence" value="ECO:0007669"/>
    <property type="project" value="InterPro"/>
</dbReference>
<reference evidence="7" key="2">
    <citation type="submission" date="2020-09" db="EMBL/GenBank/DDBJ databases">
        <authorList>
            <person name="Sun Q."/>
            <person name="Zhou Y."/>
        </authorList>
    </citation>
    <scope>NUCLEOTIDE SEQUENCE</scope>
    <source>
        <strain evidence="7">CGMCC 1.12181</strain>
    </source>
</reference>
<dbReference type="PANTHER" id="PTHR24421:SF59">
    <property type="entry name" value="OXYGEN SENSOR HISTIDINE KINASE NREB"/>
    <property type="match status" value="1"/>
</dbReference>
<organism evidence="7 8">
    <name type="scientific">Marinicella pacifica</name>
    <dbReference type="NCBI Taxonomy" id="1171543"/>
    <lineage>
        <taxon>Bacteria</taxon>
        <taxon>Pseudomonadati</taxon>
        <taxon>Pseudomonadota</taxon>
        <taxon>Gammaproteobacteria</taxon>
        <taxon>Lysobacterales</taxon>
        <taxon>Marinicellaceae</taxon>
        <taxon>Marinicella</taxon>
    </lineage>
</organism>
<keyword evidence="1" id="KW-0808">Transferase</keyword>
<keyword evidence="4" id="KW-0472">Membrane</keyword>
<evidence type="ECO:0000256" key="2">
    <source>
        <dbReference type="ARBA" id="ARBA00022777"/>
    </source>
</evidence>
<dbReference type="AlphaFoldDB" id="A0A917CJ10"/>
<keyword evidence="2 7" id="KW-0418">Kinase</keyword>
<dbReference type="InterPro" id="IPR050482">
    <property type="entry name" value="Sensor_HK_TwoCompSys"/>
</dbReference>
<dbReference type="GO" id="GO:0016020">
    <property type="term" value="C:membrane"/>
    <property type="evidence" value="ECO:0007669"/>
    <property type="project" value="InterPro"/>
</dbReference>
<feature type="transmembrane region" description="Helical" evidence="4">
    <location>
        <begin position="92"/>
        <end position="118"/>
    </location>
</feature>
<dbReference type="SUPFAM" id="SSF55874">
    <property type="entry name" value="ATPase domain of HSP90 chaperone/DNA topoisomerase II/histidine kinase"/>
    <property type="match status" value="1"/>
</dbReference>
<evidence type="ECO:0000313" key="7">
    <source>
        <dbReference type="EMBL" id="GGF90047.1"/>
    </source>
</evidence>
<accession>A0A917CJ10</accession>
<comment type="caution">
    <text evidence="7">The sequence shown here is derived from an EMBL/GenBank/DDBJ whole genome shotgun (WGS) entry which is preliminary data.</text>
</comment>
<feature type="transmembrane region" description="Helical" evidence="4">
    <location>
        <begin position="67"/>
        <end position="85"/>
    </location>
</feature>
<dbReference type="InterPro" id="IPR036890">
    <property type="entry name" value="HATPase_C_sf"/>
</dbReference>
<keyword evidence="4" id="KW-1133">Transmembrane helix</keyword>
<feature type="transmembrane region" description="Helical" evidence="4">
    <location>
        <begin position="38"/>
        <end position="55"/>
    </location>
</feature>
<evidence type="ECO:0000313" key="8">
    <source>
        <dbReference type="Proteomes" id="UP000605253"/>
    </source>
</evidence>
<dbReference type="Gene3D" id="1.20.5.1930">
    <property type="match status" value="1"/>
</dbReference>
<feature type="domain" description="Histidine kinase/HSP90-like ATPase" evidence="5">
    <location>
        <begin position="293"/>
        <end position="374"/>
    </location>
</feature>
<evidence type="ECO:0000259" key="5">
    <source>
        <dbReference type="Pfam" id="PF02518"/>
    </source>
</evidence>
<dbReference type="CDD" id="cd16917">
    <property type="entry name" value="HATPase_UhpB-NarQ-NarX-like"/>
    <property type="match status" value="1"/>
</dbReference>
<keyword evidence="4" id="KW-0812">Transmembrane</keyword>
<dbReference type="RefSeq" id="WP_188364496.1">
    <property type="nucleotide sequence ID" value="NZ_BMEO01000003.1"/>
</dbReference>
<keyword evidence="3" id="KW-0902">Two-component regulatory system</keyword>
<keyword evidence="8" id="KW-1185">Reference proteome</keyword>
<name>A0A917CJ10_9GAMM</name>
<dbReference type="Pfam" id="PF07730">
    <property type="entry name" value="HisKA_3"/>
    <property type="match status" value="1"/>
</dbReference>
<feature type="transmembrane region" description="Helical" evidence="4">
    <location>
        <begin position="6"/>
        <end position="26"/>
    </location>
</feature>
<dbReference type="InterPro" id="IPR003594">
    <property type="entry name" value="HATPase_dom"/>
</dbReference>
<feature type="domain" description="Signal transduction histidine kinase subgroup 3 dimerisation and phosphoacceptor" evidence="6">
    <location>
        <begin position="192"/>
        <end position="254"/>
    </location>
</feature>
<evidence type="ECO:0000256" key="3">
    <source>
        <dbReference type="ARBA" id="ARBA00023012"/>
    </source>
</evidence>
<sequence>MILRYSHIQLIRLAGLIIWLSLSIPLVLHYDSVITRPFLVYGLAHISFGVVFWLATLNFKNSLYNTSGWLAVIMMVVFVLVINHITDSATGIFYALIISVLLPWLFPVGLSLFVLAAYNLLIGLQFGYIGAELNNPTFQYVLFFVYLGVSVFSFIISLTAFKQQHDKEQLRLLNTELKATQVLLADSSRINERLRISRELHDLVGHHLTALTLNLEAASHLTEGKPQSYVKKSQSIARLLLADVREVVGQFRQSGTLNLGQAIDELLNDLPGLKVNKDIPDELMVEDPRLAQTLLRCTQELITNTLKHAKAHRLWVKLCTQDQQLILSVRDDGLGLGDKSFGNGLKGIQERVAIMNGTFEINDKNGACVRLTFPI</sequence>
<proteinExistence type="predicted"/>
<dbReference type="Gene3D" id="3.30.565.10">
    <property type="entry name" value="Histidine kinase-like ATPase, C-terminal domain"/>
    <property type="match status" value="1"/>
</dbReference>
<feature type="transmembrane region" description="Helical" evidence="4">
    <location>
        <begin position="138"/>
        <end position="161"/>
    </location>
</feature>
<dbReference type="PANTHER" id="PTHR24421">
    <property type="entry name" value="NITRATE/NITRITE SENSOR PROTEIN NARX-RELATED"/>
    <property type="match status" value="1"/>
</dbReference>
<dbReference type="EMBL" id="BMEO01000003">
    <property type="protein sequence ID" value="GGF90047.1"/>
    <property type="molecule type" value="Genomic_DNA"/>
</dbReference>
<dbReference type="Pfam" id="PF02518">
    <property type="entry name" value="HATPase_c"/>
    <property type="match status" value="1"/>
</dbReference>
<dbReference type="Proteomes" id="UP000605253">
    <property type="component" value="Unassembled WGS sequence"/>
</dbReference>
<gene>
    <name evidence="7" type="ORF">GCM10011365_08980</name>
</gene>
<evidence type="ECO:0000259" key="6">
    <source>
        <dbReference type="Pfam" id="PF07730"/>
    </source>
</evidence>
<dbReference type="InterPro" id="IPR011712">
    <property type="entry name" value="Sig_transdc_His_kin_sub3_dim/P"/>
</dbReference>
<evidence type="ECO:0000256" key="1">
    <source>
        <dbReference type="ARBA" id="ARBA00022679"/>
    </source>
</evidence>
<dbReference type="GO" id="GO:0046983">
    <property type="term" value="F:protein dimerization activity"/>
    <property type="evidence" value="ECO:0007669"/>
    <property type="project" value="InterPro"/>
</dbReference>
<protein>
    <submittedName>
        <fullName evidence="7">Two-component sensor histidine kinase</fullName>
    </submittedName>
</protein>
<evidence type="ECO:0000256" key="4">
    <source>
        <dbReference type="SAM" id="Phobius"/>
    </source>
</evidence>